<evidence type="ECO:0000256" key="1">
    <source>
        <dbReference type="SAM" id="MobiDB-lite"/>
    </source>
</evidence>
<evidence type="ECO:0000313" key="4">
    <source>
        <dbReference type="WBParaSite" id="SMUV_0000711401-mRNA-1"/>
    </source>
</evidence>
<dbReference type="AlphaFoldDB" id="A0A0N5AQY6"/>
<dbReference type="Proteomes" id="UP000046393">
    <property type="component" value="Unplaced"/>
</dbReference>
<feature type="region of interest" description="Disordered" evidence="1">
    <location>
        <begin position="22"/>
        <end position="42"/>
    </location>
</feature>
<keyword evidence="2" id="KW-0732">Signal</keyword>
<feature type="compositionally biased region" description="Basic and acidic residues" evidence="1">
    <location>
        <begin position="76"/>
        <end position="103"/>
    </location>
</feature>
<evidence type="ECO:0000256" key="2">
    <source>
        <dbReference type="SAM" id="SignalP"/>
    </source>
</evidence>
<feature type="region of interest" description="Disordered" evidence="1">
    <location>
        <begin position="517"/>
        <end position="539"/>
    </location>
</feature>
<accession>A0A0N5AQY6</accession>
<feature type="compositionally biased region" description="Polar residues" evidence="1">
    <location>
        <begin position="298"/>
        <end position="311"/>
    </location>
</feature>
<evidence type="ECO:0000313" key="3">
    <source>
        <dbReference type="Proteomes" id="UP000046393"/>
    </source>
</evidence>
<reference evidence="4" key="1">
    <citation type="submission" date="2016-04" db="UniProtKB">
        <authorList>
            <consortium name="WormBaseParasite"/>
        </authorList>
    </citation>
    <scope>IDENTIFICATION</scope>
</reference>
<dbReference type="WBParaSite" id="SMUV_0000711401-mRNA-1">
    <property type="protein sequence ID" value="SMUV_0000711401-mRNA-1"/>
    <property type="gene ID" value="SMUV_0000711401"/>
</dbReference>
<feature type="region of interest" description="Disordered" evidence="1">
    <location>
        <begin position="72"/>
        <end position="103"/>
    </location>
</feature>
<feature type="signal peptide" evidence="2">
    <location>
        <begin position="1"/>
        <end position="19"/>
    </location>
</feature>
<feature type="region of interest" description="Disordered" evidence="1">
    <location>
        <begin position="298"/>
        <end position="331"/>
    </location>
</feature>
<feature type="compositionally biased region" description="Polar residues" evidence="1">
    <location>
        <begin position="518"/>
        <end position="534"/>
    </location>
</feature>
<protein>
    <submittedName>
        <fullName evidence="4">DUF4774 domain-containing protein</fullName>
    </submittedName>
</protein>
<proteinExistence type="predicted"/>
<feature type="chain" id="PRO_5007419240" evidence="2">
    <location>
        <begin position="20"/>
        <end position="671"/>
    </location>
</feature>
<organism evidence="3 4">
    <name type="scientific">Syphacia muris</name>
    <dbReference type="NCBI Taxonomy" id="451379"/>
    <lineage>
        <taxon>Eukaryota</taxon>
        <taxon>Metazoa</taxon>
        <taxon>Ecdysozoa</taxon>
        <taxon>Nematoda</taxon>
        <taxon>Chromadorea</taxon>
        <taxon>Rhabditida</taxon>
        <taxon>Spirurina</taxon>
        <taxon>Oxyuridomorpha</taxon>
        <taxon>Oxyuroidea</taxon>
        <taxon>Oxyuridae</taxon>
        <taxon>Syphacia</taxon>
    </lineage>
</organism>
<keyword evidence="3" id="KW-1185">Reference proteome</keyword>
<name>A0A0N5AQY6_9BILA</name>
<sequence>MKFPSTLILLTLLTVAVNADSGNNTDVARKSDANANDAVKSPSLQPGRVVLYNQGSLWSPEKVALIKAKAKATELNSDRNDSPDNEAAKSDNEAAPKEDEKPEARSMLFGGAYKSGYAGTPDSQPVASSNYRGAITIGGNRRRNSFGSFPTKAYIIGNPYNFKGSSKENKPSQNVFNLNDGYGGYGNANNNNDNYYNGKFTITVPQGYQISPFNGYENNPGINSGNYQTMTGIDYNNNNNQFAKNNNNNNYNSYEFGAQNTYGSGANGFMTNLNEYYDNQNNNFNNNQYAINQNVQSQYSVPGNSYGSNQDRSSDYSYGYNKESGTFSGNSENNGYSSTYTVNTANNYGGQPNTANYNSATDVYAIRIPSKFTTDISKVSVYTFGGNQHNTAYPETNAQALPLNNNGNLYNNVPSASTSNSFNTANTYEASSYNNYKQNNFYGQNYNNYGNSDTASSGTSETFNYYVRPMPTAYGAIGSSGASSYPNNQYGNSNKPYEQVNYYNNNNRNTNEAMYNNFQGSSMNNNYESSNQASNFGTNTNNYNGDYNFGNSQFAAYGNSNSGYNNGYVGPSNNNQQIFLVGGSSNDDGAYTANLGQYDWGQQQQSNYMGNNNNMNTAANNEYTTKYQSTDNIGGFSQYNDQIGGYMGDINTRNTHSLTNTATFKSGNYKS</sequence>